<comment type="caution">
    <text evidence="6">The sequence shown here is derived from an EMBL/GenBank/DDBJ whole genome shotgun (WGS) entry which is preliminary data.</text>
</comment>
<evidence type="ECO:0000256" key="3">
    <source>
        <dbReference type="ARBA" id="ARBA00023163"/>
    </source>
</evidence>
<dbReference type="RefSeq" id="WP_251839609.1">
    <property type="nucleotide sequence ID" value="NZ_JACSPO010000004.1"/>
</dbReference>
<evidence type="ECO:0000313" key="6">
    <source>
        <dbReference type="EMBL" id="MBD8062499.1"/>
    </source>
</evidence>
<dbReference type="SUPFAM" id="SSF46689">
    <property type="entry name" value="Homeodomain-like"/>
    <property type="match status" value="1"/>
</dbReference>
<feature type="DNA-binding region" description="H-T-H motif" evidence="4">
    <location>
        <begin position="28"/>
        <end position="47"/>
    </location>
</feature>
<dbReference type="Gene3D" id="1.10.357.10">
    <property type="entry name" value="Tetracycline Repressor, domain 2"/>
    <property type="match status" value="1"/>
</dbReference>
<gene>
    <name evidence="6" type="ORF">H9624_09200</name>
</gene>
<keyword evidence="1" id="KW-0805">Transcription regulation</keyword>
<keyword evidence="2 4" id="KW-0238">DNA-binding</keyword>
<keyword evidence="7" id="KW-1185">Reference proteome</keyword>
<dbReference type="Pfam" id="PF00440">
    <property type="entry name" value="TetR_N"/>
    <property type="match status" value="1"/>
</dbReference>
<evidence type="ECO:0000313" key="7">
    <source>
        <dbReference type="Proteomes" id="UP000661894"/>
    </source>
</evidence>
<dbReference type="EMBL" id="JACSPO010000004">
    <property type="protein sequence ID" value="MBD8062499.1"/>
    <property type="molecule type" value="Genomic_DNA"/>
</dbReference>
<dbReference type="Pfam" id="PF17754">
    <property type="entry name" value="TetR_C_14"/>
    <property type="match status" value="1"/>
</dbReference>
<dbReference type="Gene3D" id="1.10.10.60">
    <property type="entry name" value="Homeodomain-like"/>
    <property type="match status" value="1"/>
</dbReference>
<dbReference type="PANTHER" id="PTHR30055">
    <property type="entry name" value="HTH-TYPE TRANSCRIPTIONAL REGULATOR RUTR"/>
    <property type="match status" value="1"/>
</dbReference>
<name>A0ABR8Z2P2_9MICO</name>
<organism evidence="6 7">
    <name type="scientific">Oceanitalea stevensii</name>
    <dbReference type="NCBI Taxonomy" id="2763072"/>
    <lineage>
        <taxon>Bacteria</taxon>
        <taxon>Bacillati</taxon>
        <taxon>Actinomycetota</taxon>
        <taxon>Actinomycetes</taxon>
        <taxon>Micrococcales</taxon>
        <taxon>Bogoriellaceae</taxon>
        <taxon>Georgenia</taxon>
    </lineage>
</organism>
<dbReference type="InterPro" id="IPR001647">
    <property type="entry name" value="HTH_TetR"/>
</dbReference>
<proteinExistence type="predicted"/>
<accession>A0ABR8Z2P2</accession>
<dbReference type="InterPro" id="IPR041347">
    <property type="entry name" value="MftR_C"/>
</dbReference>
<keyword evidence="3" id="KW-0804">Transcription</keyword>
<dbReference type="PANTHER" id="PTHR30055:SF234">
    <property type="entry name" value="HTH-TYPE TRANSCRIPTIONAL REGULATOR BETI"/>
    <property type="match status" value="1"/>
</dbReference>
<evidence type="ECO:0000256" key="1">
    <source>
        <dbReference type="ARBA" id="ARBA00023015"/>
    </source>
</evidence>
<dbReference type="InterPro" id="IPR009057">
    <property type="entry name" value="Homeodomain-like_sf"/>
</dbReference>
<dbReference type="InterPro" id="IPR050109">
    <property type="entry name" value="HTH-type_TetR-like_transc_reg"/>
</dbReference>
<dbReference type="PROSITE" id="PS50977">
    <property type="entry name" value="HTH_TETR_2"/>
    <property type="match status" value="1"/>
</dbReference>
<reference evidence="6 7" key="1">
    <citation type="submission" date="2020-08" db="EMBL/GenBank/DDBJ databases">
        <title>A Genomic Blueprint of the Chicken Gut Microbiome.</title>
        <authorList>
            <person name="Gilroy R."/>
            <person name="Ravi A."/>
            <person name="Getino M."/>
            <person name="Pursley I."/>
            <person name="Horton D.L."/>
            <person name="Alikhan N.-F."/>
            <person name="Baker D."/>
            <person name="Gharbi K."/>
            <person name="Hall N."/>
            <person name="Watson M."/>
            <person name="Adriaenssens E.M."/>
            <person name="Foster-Nyarko E."/>
            <person name="Jarju S."/>
            <person name="Secka A."/>
            <person name="Antonio M."/>
            <person name="Oren A."/>
            <person name="Chaudhuri R."/>
            <person name="La Ragione R.M."/>
            <person name="Hildebrand F."/>
            <person name="Pallen M.J."/>
        </authorList>
    </citation>
    <scope>NUCLEOTIDE SEQUENCE [LARGE SCALE GENOMIC DNA]</scope>
    <source>
        <strain evidence="6 7">Sa1BUA1</strain>
    </source>
</reference>
<dbReference type="Proteomes" id="UP000661894">
    <property type="component" value="Unassembled WGS sequence"/>
</dbReference>
<sequence>MDRWRRTHGALQRAALELFAEQGYDATTVTQIARRAGVSEMSLFRHFATKDALVLDDPFDPLIGEAVVARPADEAPMRAVVEAVRETLAGRSEEVVPVLRQRLRIVAEAQSLDGALERNSAATAAVIADSLVSRGVERDAARVVAAAVIAGLSAALLEWAGRGDRRLDQALNEALDVLGGASACSGSTT</sequence>
<evidence type="ECO:0000256" key="2">
    <source>
        <dbReference type="ARBA" id="ARBA00023125"/>
    </source>
</evidence>
<protein>
    <submittedName>
        <fullName evidence="6">TetR family transcriptional regulator</fullName>
    </submittedName>
</protein>
<evidence type="ECO:0000259" key="5">
    <source>
        <dbReference type="PROSITE" id="PS50977"/>
    </source>
</evidence>
<feature type="domain" description="HTH tetR-type" evidence="5">
    <location>
        <begin position="5"/>
        <end position="65"/>
    </location>
</feature>
<evidence type="ECO:0000256" key="4">
    <source>
        <dbReference type="PROSITE-ProRule" id="PRU00335"/>
    </source>
</evidence>
<dbReference type="PRINTS" id="PR00455">
    <property type="entry name" value="HTHTETR"/>
</dbReference>